<dbReference type="GO" id="GO:0005576">
    <property type="term" value="C:extracellular region"/>
    <property type="evidence" value="ECO:0007669"/>
    <property type="project" value="UniProtKB-SubCell"/>
</dbReference>
<dbReference type="InterPro" id="IPR008139">
    <property type="entry name" value="SaposinB_dom"/>
</dbReference>
<dbReference type="PROSITE" id="PS50015">
    <property type="entry name" value="SAP_B"/>
    <property type="match status" value="1"/>
</dbReference>
<sequence>MDVRAGLLLLFLLGANWRCDARQLDKPSLSEMHLRYEKQDCKIQKDATDNICTLCEQYAGQALDYLRHNQTQNEILEILHQSCSQLRSLEQKAQASMIQPMEFCRKVNLCQQIVLISRQLREDSCVLCHRVISEVLTKLKDPDTQLEIIEVLLKACKSTKDFEKKCKRMVFEYGPLILANAEQFLETKDICTLLHACDSPTVNSLEGEEKLHSDS</sequence>
<dbReference type="GO" id="GO:0004190">
    <property type="term" value="F:aspartic-type endopeptidase activity"/>
    <property type="evidence" value="ECO:0007669"/>
    <property type="project" value="UniProtKB-KW"/>
</dbReference>
<dbReference type="SUPFAM" id="SSF47862">
    <property type="entry name" value="Saposin"/>
    <property type="match status" value="2"/>
</dbReference>
<feature type="domain" description="Saposin B-type" evidence="14">
    <location>
        <begin position="121"/>
        <end position="201"/>
    </location>
</feature>
<dbReference type="InterPro" id="IPR008138">
    <property type="entry name" value="SapB_2"/>
</dbReference>
<dbReference type="GO" id="GO:0006508">
    <property type="term" value="P:proteolysis"/>
    <property type="evidence" value="ECO:0007669"/>
    <property type="project" value="UniProtKB-KW"/>
</dbReference>
<evidence type="ECO:0000313" key="16">
    <source>
        <dbReference type="Proteomes" id="UP000030645"/>
    </source>
</evidence>
<evidence type="ECO:0000256" key="11">
    <source>
        <dbReference type="ARBA" id="ARBA00041094"/>
    </source>
</evidence>
<dbReference type="SMART" id="SM00741">
    <property type="entry name" value="SapB"/>
    <property type="match status" value="2"/>
</dbReference>
<dbReference type="AlphaFoldDB" id="W9R8Z7"/>
<dbReference type="InterPro" id="IPR051428">
    <property type="entry name" value="Sphingo_Act-Surfact_Prot"/>
</dbReference>
<dbReference type="STRING" id="981085.W9R8Z7"/>
<keyword evidence="8" id="KW-1015">Disulfide bond</keyword>
<evidence type="ECO:0000313" key="15">
    <source>
        <dbReference type="EMBL" id="EXB42357.1"/>
    </source>
</evidence>
<dbReference type="Pfam" id="PF05184">
    <property type="entry name" value="SapB_1"/>
    <property type="match status" value="2"/>
</dbReference>
<dbReference type="Gene3D" id="1.10.225.10">
    <property type="entry name" value="Saposin-like"/>
    <property type="match status" value="2"/>
</dbReference>
<organism evidence="15 16">
    <name type="scientific">Morus notabilis</name>
    <dbReference type="NCBI Taxonomy" id="981085"/>
    <lineage>
        <taxon>Eukaryota</taxon>
        <taxon>Viridiplantae</taxon>
        <taxon>Streptophyta</taxon>
        <taxon>Embryophyta</taxon>
        <taxon>Tracheophyta</taxon>
        <taxon>Spermatophyta</taxon>
        <taxon>Magnoliopsida</taxon>
        <taxon>eudicotyledons</taxon>
        <taxon>Gunneridae</taxon>
        <taxon>Pentapetalae</taxon>
        <taxon>rosids</taxon>
        <taxon>fabids</taxon>
        <taxon>Rosales</taxon>
        <taxon>Moraceae</taxon>
        <taxon>Moreae</taxon>
        <taxon>Morus</taxon>
    </lineage>
</organism>
<evidence type="ECO:0000256" key="6">
    <source>
        <dbReference type="ARBA" id="ARBA00022750"/>
    </source>
</evidence>
<evidence type="ECO:0000256" key="3">
    <source>
        <dbReference type="ARBA" id="ARBA00022670"/>
    </source>
</evidence>
<comment type="subcellular location">
    <subcellularLocation>
        <location evidence="1">Secreted</location>
        <location evidence="1">Extracellular space</location>
    </subcellularLocation>
</comment>
<proteinExistence type="predicted"/>
<comment type="function">
    <text evidence="10">Pulmonary surfactant-associated proteins promote alveolar stability by lowering the surface tension at the air-liquid interface in the peripheral air spaces. SP-B increases the collapse pressure of palmitic acid to nearly 70 millinewtons per meter.</text>
</comment>
<dbReference type="InterPro" id="IPR011001">
    <property type="entry name" value="Saposin-like"/>
</dbReference>
<evidence type="ECO:0000256" key="9">
    <source>
        <dbReference type="ARBA" id="ARBA00023180"/>
    </source>
</evidence>
<feature type="signal peptide" evidence="13">
    <location>
        <begin position="1"/>
        <end position="21"/>
    </location>
</feature>
<evidence type="ECO:0000259" key="14">
    <source>
        <dbReference type="PROSITE" id="PS50015"/>
    </source>
</evidence>
<keyword evidence="9" id="KW-0325">Glycoprotein</keyword>
<protein>
    <recommendedName>
        <fullName evidence="11">Pulmonary surfactant-associated protein B</fullName>
    </recommendedName>
    <alternativeName>
        <fullName evidence="12">Pulmonary surfactant-associated proteolipid SPL(Phe)</fullName>
    </alternativeName>
</protein>
<keyword evidence="7" id="KW-0865">Zymogen</keyword>
<evidence type="ECO:0000256" key="10">
    <source>
        <dbReference type="ARBA" id="ARBA00037221"/>
    </source>
</evidence>
<dbReference type="eggNOG" id="KOG1340">
    <property type="taxonomic scope" value="Eukaryota"/>
</dbReference>
<keyword evidence="6" id="KW-0378">Hydrolase</keyword>
<evidence type="ECO:0000256" key="8">
    <source>
        <dbReference type="ARBA" id="ARBA00023157"/>
    </source>
</evidence>
<keyword evidence="2" id="KW-0964">Secreted</keyword>
<name>W9R8Z7_9ROSA</name>
<evidence type="ECO:0000256" key="1">
    <source>
        <dbReference type="ARBA" id="ARBA00004239"/>
    </source>
</evidence>
<dbReference type="PANTHER" id="PTHR11480:SF3">
    <property type="entry name" value="BCDNA.GH08312"/>
    <property type="match status" value="1"/>
</dbReference>
<evidence type="ECO:0000256" key="13">
    <source>
        <dbReference type="SAM" id="SignalP"/>
    </source>
</evidence>
<reference evidence="16" key="1">
    <citation type="submission" date="2013-01" db="EMBL/GenBank/DDBJ databases">
        <title>Draft Genome Sequence of a Mulberry Tree, Morus notabilis C.K. Schneid.</title>
        <authorList>
            <person name="He N."/>
            <person name="Zhao S."/>
        </authorList>
    </citation>
    <scope>NUCLEOTIDE SEQUENCE</scope>
</reference>
<accession>W9R8Z7</accession>
<keyword evidence="3" id="KW-0645">Protease</keyword>
<dbReference type="PANTHER" id="PTHR11480">
    <property type="entry name" value="SAPOSIN-RELATED"/>
    <property type="match status" value="1"/>
</dbReference>
<keyword evidence="6" id="KW-0064">Aspartyl protease</keyword>
<dbReference type="Pfam" id="PF03489">
    <property type="entry name" value="SapB_2"/>
    <property type="match status" value="1"/>
</dbReference>
<evidence type="ECO:0000256" key="4">
    <source>
        <dbReference type="ARBA" id="ARBA00022729"/>
    </source>
</evidence>
<keyword evidence="16" id="KW-1185">Reference proteome</keyword>
<dbReference type="Proteomes" id="UP000030645">
    <property type="component" value="Unassembled WGS sequence"/>
</dbReference>
<dbReference type="EMBL" id="KE343820">
    <property type="protein sequence ID" value="EXB42357.1"/>
    <property type="molecule type" value="Genomic_DNA"/>
</dbReference>
<evidence type="ECO:0000256" key="12">
    <source>
        <dbReference type="ARBA" id="ARBA00041785"/>
    </source>
</evidence>
<keyword evidence="5" id="KW-0677">Repeat</keyword>
<gene>
    <name evidence="15" type="ORF">L484_021949</name>
</gene>
<dbReference type="InterPro" id="IPR007856">
    <property type="entry name" value="SapB_1"/>
</dbReference>
<dbReference type="GO" id="GO:0006629">
    <property type="term" value="P:lipid metabolic process"/>
    <property type="evidence" value="ECO:0007669"/>
    <property type="project" value="InterPro"/>
</dbReference>
<evidence type="ECO:0000256" key="2">
    <source>
        <dbReference type="ARBA" id="ARBA00022525"/>
    </source>
</evidence>
<dbReference type="FunFam" id="1.10.225.10:FF:000008">
    <property type="entry name" value="Pulmonary surfactant-associated protein B"/>
    <property type="match status" value="1"/>
</dbReference>
<evidence type="ECO:0000256" key="7">
    <source>
        <dbReference type="ARBA" id="ARBA00023145"/>
    </source>
</evidence>
<evidence type="ECO:0000256" key="5">
    <source>
        <dbReference type="ARBA" id="ARBA00022737"/>
    </source>
</evidence>
<keyword evidence="4 13" id="KW-0732">Signal</keyword>
<feature type="chain" id="PRO_5004931248" description="Pulmonary surfactant-associated protein B" evidence="13">
    <location>
        <begin position="22"/>
        <end position="215"/>
    </location>
</feature>